<protein>
    <submittedName>
        <fullName evidence="4">4422_t:CDS:1</fullName>
    </submittedName>
</protein>
<feature type="region of interest" description="Disordered" evidence="2">
    <location>
        <begin position="310"/>
        <end position="385"/>
    </location>
</feature>
<dbReference type="InterPro" id="IPR000999">
    <property type="entry name" value="RNase_III_dom"/>
</dbReference>
<feature type="compositionally biased region" description="Basic and acidic residues" evidence="2">
    <location>
        <begin position="231"/>
        <end position="242"/>
    </location>
</feature>
<evidence type="ECO:0000256" key="1">
    <source>
        <dbReference type="ARBA" id="ARBA00022884"/>
    </source>
</evidence>
<dbReference type="PROSITE" id="PS50142">
    <property type="entry name" value="RNASE_3_2"/>
    <property type="match status" value="1"/>
</dbReference>
<evidence type="ECO:0000313" key="4">
    <source>
        <dbReference type="EMBL" id="CAG8477124.1"/>
    </source>
</evidence>
<evidence type="ECO:0000259" key="3">
    <source>
        <dbReference type="PROSITE" id="PS50142"/>
    </source>
</evidence>
<dbReference type="GO" id="GO:0010468">
    <property type="term" value="P:regulation of gene expression"/>
    <property type="evidence" value="ECO:0007669"/>
    <property type="project" value="TreeGrafter"/>
</dbReference>
<feature type="compositionally biased region" description="Polar residues" evidence="2">
    <location>
        <begin position="272"/>
        <end position="287"/>
    </location>
</feature>
<proteinExistence type="predicted"/>
<sequence>MTSYLRSLLGATKLVFQKSPKKVLPPISDTELRQTALQVYGVKYVSKENNHSFTRLALLGDSLLGYHVAHHLHEKFPYYSNGQLSACRSMLVCSYQLSSFAVEWGLDRMTNVDLKAAKTNKRILGEALEAYIGAYYLDACTLYGDNYGHTKVRELCIELVDPLLEQMMKTWKIAYLIRNILYIRLNEAVQEKKLQLRLQRIKGGTQVEISKNSKVNNDKGAKKAKAVMNQQKEKPNVKESKKSQKLTGQIVPTKKETIIIKSSGSGAKLTDSGKSTKITSNPTQEASHPSHVLGAVQLTQKGTNVIKQAKVKKNAKVQTETNEQNKVAPTKSKESTKSSKLAPTANLEKSRETDSSKRNEDSLIKPQTAKNESPKPSRVVTNKTLRPTVKITQHVLYAPPPERINPSKVKITTTKSPQGVSTGVTSKRRNPHLPNQIEHPIQSFDVPFATFATDFKELSASLPTVTAATNPNVGWKDSIAAHFTVKKPRLNIPTTLNSKLSKITPNVQSISKKLRSPNVIQASQQKKTKEVSKQLSNTKQVAKLVVGQGLVKQVFTKVSGAVIRSSENRERNLRRRQEDLSKLSIQELLRRIRKLE</sequence>
<dbReference type="SMART" id="SM00535">
    <property type="entry name" value="RIBOc"/>
    <property type="match status" value="1"/>
</dbReference>
<dbReference type="PANTHER" id="PTHR11207:SF0">
    <property type="entry name" value="RIBONUCLEASE 3"/>
    <property type="match status" value="1"/>
</dbReference>
<dbReference type="EMBL" id="CAJVPV010000868">
    <property type="protein sequence ID" value="CAG8477124.1"/>
    <property type="molecule type" value="Genomic_DNA"/>
</dbReference>
<dbReference type="GO" id="GO:0004525">
    <property type="term" value="F:ribonuclease III activity"/>
    <property type="evidence" value="ECO:0007669"/>
    <property type="project" value="InterPro"/>
</dbReference>
<feature type="domain" description="RNase III" evidence="3">
    <location>
        <begin position="46"/>
        <end position="140"/>
    </location>
</feature>
<comment type="caution">
    <text evidence="4">The sequence shown here is derived from an EMBL/GenBank/DDBJ whole genome shotgun (WGS) entry which is preliminary data.</text>
</comment>
<dbReference type="GO" id="GO:0006396">
    <property type="term" value="P:RNA processing"/>
    <property type="evidence" value="ECO:0007669"/>
    <property type="project" value="InterPro"/>
</dbReference>
<organism evidence="4 5">
    <name type="scientific">Acaulospora morrowiae</name>
    <dbReference type="NCBI Taxonomy" id="94023"/>
    <lineage>
        <taxon>Eukaryota</taxon>
        <taxon>Fungi</taxon>
        <taxon>Fungi incertae sedis</taxon>
        <taxon>Mucoromycota</taxon>
        <taxon>Glomeromycotina</taxon>
        <taxon>Glomeromycetes</taxon>
        <taxon>Diversisporales</taxon>
        <taxon>Acaulosporaceae</taxon>
        <taxon>Acaulospora</taxon>
    </lineage>
</organism>
<keyword evidence="5" id="KW-1185">Reference proteome</keyword>
<dbReference type="OrthoDB" id="2448703at2759"/>
<feature type="region of interest" description="Disordered" evidence="2">
    <location>
        <begin position="217"/>
        <end position="249"/>
    </location>
</feature>
<dbReference type="InterPro" id="IPR036389">
    <property type="entry name" value="RNase_III_sf"/>
</dbReference>
<accession>A0A9N8W4P3</accession>
<dbReference type="AlphaFoldDB" id="A0A9N8W4P3"/>
<dbReference type="GO" id="GO:0003725">
    <property type="term" value="F:double-stranded RNA binding"/>
    <property type="evidence" value="ECO:0007669"/>
    <property type="project" value="TreeGrafter"/>
</dbReference>
<gene>
    <name evidence="4" type="ORF">AMORRO_LOCUS2128</name>
</gene>
<evidence type="ECO:0000313" key="5">
    <source>
        <dbReference type="Proteomes" id="UP000789342"/>
    </source>
</evidence>
<keyword evidence="1" id="KW-0694">RNA-binding</keyword>
<dbReference type="Proteomes" id="UP000789342">
    <property type="component" value="Unassembled WGS sequence"/>
</dbReference>
<name>A0A9N8W4P3_9GLOM</name>
<dbReference type="SUPFAM" id="SSF69065">
    <property type="entry name" value="RNase III domain-like"/>
    <property type="match status" value="1"/>
</dbReference>
<dbReference type="PANTHER" id="PTHR11207">
    <property type="entry name" value="RIBONUCLEASE III"/>
    <property type="match status" value="1"/>
</dbReference>
<feature type="region of interest" description="Disordered" evidence="2">
    <location>
        <begin position="262"/>
        <end position="290"/>
    </location>
</feature>
<dbReference type="Gene3D" id="1.10.1520.10">
    <property type="entry name" value="Ribonuclease III domain"/>
    <property type="match status" value="1"/>
</dbReference>
<evidence type="ECO:0000256" key="2">
    <source>
        <dbReference type="SAM" id="MobiDB-lite"/>
    </source>
</evidence>
<feature type="compositionally biased region" description="Basic and acidic residues" evidence="2">
    <location>
        <begin position="348"/>
        <end position="363"/>
    </location>
</feature>
<reference evidence="4" key="1">
    <citation type="submission" date="2021-06" db="EMBL/GenBank/DDBJ databases">
        <authorList>
            <person name="Kallberg Y."/>
            <person name="Tangrot J."/>
            <person name="Rosling A."/>
        </authorList>
    </citation>
    <scope>NUCLEOTIDE SEQUENCE</scope>
    <source>
        <strain evidence="4">CL551</strain>
    </source>
</reference>
<dbReference type="CDD" id="cd00593">
    <property type="entry name" value="RIBOc"/>
    <property type="match status" value="1"/>
</dbReference>
<dbReference type="Pfam" id="PF00636">
    <property type="entry name" value="Ribonuclease_3"/>
    <property type="match status" value="1"/>
</dbReference>